<organism evidence="3 4">
    <name type="scientific">Abeliophyllum distichum</name>
    <dbReference type="NCBI Taxonomy" id="126358"/>
    <lineage>
        <taxon>Eukaryota</taxon>
        <taxon>Viridiplantae</taxon>
        <taxon>Streptophyta</taxon>
        <taxon>Embryophyta</taxon>
        <taxon>Tracheophyta</taxon>
        <taxon>Spermatophyta</taxon>
        <taxon>Magnoliopsida</taxon>
        <taxon>eudicotyledons</taxon>
        <taxon>Gunneridae</taxon>
        <taxon>Pentapetalae</taxon>
        <taxon>asterids</taxon>
        <taxon>lamiids</taxon>
        <taxon>Lamiales</taxon>
        <taxon>Oleaceae</taxon>
        <taxon>Forsythieae</taxon>
        <taxon>Abeliophyllum</taxon>
    </lineage>
</organism>
<feature type="compositionally biased region" description="Basic residues" evidence="2">
    <location>
        <begin position="248"/>
        <end position="263"/>
    </location>
</feature>
<feature type="coiled-coil region" evidence="1">
    <location>
        <begin position="368"/>
        <end position="444"/>
    </location>
</feature>
<dbReference type="EMBL" id="JBFOLK010000002">
    <property type="protein sequence ID" value="KAL2532340.1"/>
    <property type="molecule type" value="Genomic_DNA"/>
</dbReference>
<feature type="region of interest" description="Disordered" evidence="2">
    <location>
        <begin position="244"/>
        <end position="289"/>
    </location>
</feature>
<evidence type="ECO:0000256" key="1">
    <source>
        <dbReference type="SAM" id="Coils"/>
    </source>
</evidence>
<name>A0ABD1V6W1_9LAMI</name>
<proteinExistence type="predicted"/>
<dbReference type="AlphaFoldDB" id="A0ABD1V6W1"/>
<feature type="compositionally biased region" description="Basic and acidic residues" evidence="2">
    <location>
        <begin position="267"/>
        <end position="278"/>
    </location>
</feature>
<keyword evidence="4" id="KW-1185">Reference proteome</keyword>
<accession>A0ABD1V6W1</accession>
<gene>
    <name evidence="3" type="ORF">Adt_05691</name>
</gene>
<protein>
    <submittedName>
        <fullName evidence="3">Uncharacterized protein</fullName>
    </submittedName>
</protein>
<dbReference type="Proteomes" id="UP001604336">
    <property type="component" value="Unassembled WGS sequence"/>
</dbReference>
<comment type="caution">
    <text evidence="3">The sequence shown here is derived from an EMBL/GenBank/DDBJ whole genome shotgun (WGS) entry which is preliminary data.</text>
</comment>
<evidence type="ECO:0000313" key="3">
    <source>
        <dbReference type="EMBL" id="KAL2532340.1"/>
    </source>
</evidence>
<sequence>MTWQGEIGCQQLPLKTCFDINQRRFLVRLFSSELIVRVVEIFRSRSHYGLLDQTWGLERLVPASFSLLQFLFDLYFGLPNSMSSEVGSDSGGEVISWGRDQEEEEATSVREFNSLYTFKSDGKRSGWWYASVKVKTGNSVITHTPDSIKNWKKFRFFVRGPWQFTVNDARPDVNIPVHYHELRYVSQEPTEESSERARRARDINENLRSSSALITKENLISARLLLFLSDRPIARQSREKMNDISTLLRKKTQTQAGKGKRKVPVGDQDRSARPRVEPELPPQPAHSPVRNEEFVRLRGTLPKSVHNFIRSNSSTREEIAGLPLSIRRAIRTVTKCWTTAQQKYLESMGVVDSVKGASFNVFRAAIQLMSASEKMDRLLADVQVMRDKGRKVLDELEDEKRLQATSEDVLMRRKEELRGKDAELRALTDELEMAKKRKAEVEEEL</sequence>
<evidence type="ECO:0000313" key="4">
    <source>
        <dbReference type="Proteomes" id="UP001604336"/>
    </source>
</evidence>
<reference evidence="4" key="1">
    <citation type="submission" date="2024-07" db="EMBL/GenBank/DDBJ databases">
        <title>Two chromosome-level genome assemblies of Korean endemic species Abeliophyllum distichum and Forsythia ovata (Oleaceae).</title>
        <authorList>
            <person name="Jang H."/>
        </authorList>
    </citation>
    <scope>NUCLEOTIDE SEQUENCE [LARGE SCALE GENOMIC DNA]</scope>
</reference>
<keyword evidence="1" id="KW-0175">Coiled coil</keyword>
<evidence type="ECO:0000256" key="2">
    <source>
        <dbReference type="SAM" id="MobiDB-lite"/>
    </source>
</evidence>